<evidence type="ECO:0000256" key="1">
    <source>
        <dbReference type="SAM" id="MobiDB-lite"/>
    </source>
</evidence>
<protein>
    <submittedName>
        <fullName evidence="2">Uncharacterized protein</fullName>
    </submittedName>
</protein>
<feature type="region of interest" description="Disordered" evidence="1">
    <location>
        <begin position="166"/>
        <end position="190"/>
    </location>
</feature>
<dbReference type="GeneID" id="80005783"/>
<dbReference type="KEGG" id="vg:80005783"/>
<dbReference type="RefSeq" id="YP_010752111.1">
    <property type="nucleotide sequence ID" value="NC_073376.1"/>
</dbReference>
<reference evidence="2 3" key="1">
    <citation type="submission" date="2019-10" db="EMBL/GenBank/DDBJ databases">
        <authorList>
            <person name="Aull H.A."/>
            <person name="Lauer M.J."/>
            <person name="Garlena R.A."/>
            <person name="Russell D.A."/>
            <person name="Pope W.H."/>
            <person name="Jacobs-Sera D."/>
            <person name="Hatfull G.F."/>
        </authorList>
    </citation>
    <scope>NUCLEOTIDE SEQUENCE [LARGE SCALE GENOMIC DNA]</scope>
</reference>
<accession>A0A649VXT7</accession>
<organism evidence="2 3">
    <name type="scientific">Microbacterium phage Teamocil</name>
    <dbReference type="NCBI Taxonomy" id="2656554"/>
    <lineage>
        <taxon>Viruses</taxon>
        <taxon>Duplodnaviria</taxon>
        <taxon>Heunggongvirae</taxon>
        <taxon>Uroviricota</taxon>
        <taxon>Caudoviricetes</taxon>
        <taxon>Hodgkinviridae</taxon>
        <taxon>Metamorphoovirus</taxon>
        <taxon>Metamorphoovirus teamocil</taxon>
    </lineage>
</organism>
<name>A0A649VXT7_9CAUD</name>
<evidence type="ECO:0000313" key="3">
    <source>
        <dbReference type="Proteomes" id="UP000424425"/>
    </source>
</evidence>
<dbReference type="EMBL" id="MN586059">
    <property type="protein sequence ID" value="QGJ97031.1"/>
    <property type="molecule type" value="Genomic_DNA"/>
</dbReference>
<feature type="compositionally biased region" description="Basic and acidic residues" evidence="1">
    <location>
        <begin position="166"/>
        <end position="180"/>
    </location>
</feature>
<keyword evidence="3" id="KW-1185">Reference proteome</keyword>
<evidence type="ECO:0000313" key="2">
    <source>
        <dbReference type="EMBL" id="QGJ97031.1"/>
    </source>
</evidence>
<gene>
    <name evidence="2" type="primary">83</name>
    <name evidence="2" type="ORF">PBI_TEAMOCIL_83</name>
</gene>
<proteinExistence type="predicted"/>
<sequence length="190" mass="21906">MTIDTTRFESAREAYAEHSTLDTDALRAAIEAYLAPDFAALDAFRVRLEHIVNNIALGMNCRVIIGHDEEHLPGRLYFQIECYRRDVITEEMGYGYGGKAYLSPHATDSELIQTAFGLYKGYWEHEARENFEWRFRRPFGPHISTEALWDVARRVDVRSAKHVEDRPRLRRDRTARDRAMDGATDGGRLG</sequence>
<dbReference type="Proteomes" id="UP000424425">
    <property type="component" value="Segment"/>
</dbReference>